<dbReference type="Proteomes" id="UP000027238">
    <property type="component" value="Unassembled WGS sequence"/>
</dbReference>
<gene>
    <name evidence="2" type="ORF">CSUB01_05954</name>
</gene>
<reference evidence="3" key="1">
    <citation type="journal article" date="2014" name="Genome Announc.">
        <title>Draft genome sequence of Colletotrichum sublineola, a destructive pathogen of cultivated sorghum.</title>
        <authorList>
            <person name="Baroncelli R."/>
            <person name="Sanz-Martin J.M."/>
            <person name="Rech G.E."/>
            <person name="Sukno S.A."/>
            <person name="Thon M.R."/>
        </authorList>
    </citation>
    <scope>NUCLEOTIDE SEQUENCE [LARGE SCALE GENOMIC DNA]</scope>
    <source>
        <strain evidence="3">TX430BB</strain>
    </source>
</reference>
<evidence type="ECO:0000313" key="2">
    <source>
        <dbReference type="EMBL" id="KDN60762.1"/>
    </source>
</evidence>
<feature type="compositionally biased region" description="Polar residues" evidence="1">
    <location>
        <begin position="307"/>
        <end position="321"/>
    </location>
</feature>
<feature type="compositionally biased region" description="Pro residues" evidence="1">
    <location>
        <begin position="227"/>
        <end position="244"/>
    </location>
</feature>
<feature type="region of interest" description="Disordered" evidence="1">
    <location>
        <begin position="221"/>
        <end position="321"/>
    </location>
</feature>
<feature type="compositionally biased region" description="Polar residues" evidence="1">
    <location>
        <begin position="276"/>
        <end position="285"/>
    </location>
</feature>
<proteinExistence type="predicted"/>
<organism evidence="2 3">
    <name type="scientific">Colletotrichum sublineola</name>
    <name type="common">Sorghum anthracnose fungus</name>
    <dbReference type="NCBI Taxonomy" id="1173701"/>
    <lineage>
        <taxon>Eukaryota</taxon>
        <taxon>Fungi</taxon>
        <taxon>Dikarya</taxon>
        <taxon>Ascomycota</taxon>
        <taxon>Pezizomycotina</taxon>
        <taxon>Sordariomycetes</taxon>
        <taxon>Hypocreomycetidae</taxon>
        <taxon>Glomerellales</taxon>
        <taxon>Glomerellaceae</taxon>
        <taxon>Colletotrichum</taxon>
        <taxon>Colletotrichum graminicola species complex</taxon>
    </lineage>
</organism>
<dbReference type="AlphaFoldDB" id="A0A066WVT3"/>
<comment type="caution">
    <text evidence="2">The sequence shown here is derived from an EMBL/GenBank/DDBJ whole genome shotgun (WGS) entry which is preliminary data.</text>
</comment>
<dbReference type="OrthoDB" id="4809754at2759"/>
<sequence>MSLILYRILRMALKHTNGTEINTNNKGEDILYITNDCILGGTGRIPQYLMQPQMKTVLSELCRISTYPGCGYCWKRRSRDWKLMVVFGTPWQPFAQLSWSFSPTGQRHIASACFEKDPGEVVVRMAPSGRIVGKAIQVLCVDHGSPILCSIYVDITEHDSIVIFLPKNQTLPPMISEDLSRLDFYQDTLAIQNNTSRDAIGCGLRQTDFVGVIDLPPSAAPVEGLPANPPPHQPMHLPPAPSGPSNPTSSYNSPSVVPPPPLLPACVQLRSPVGNALQSEQQQPARQYAVKADYSRSPGDDQHWTDRTYNGQRSHQQHGLN</sequence>
<evidence type="ECO:0000313" key="3">
    <source>
        <dbReference type="Proteomes" id="UP000027238"/>
    </source>
</evidence>
<dbReference type="HOGENOM" id="CLU_866026_0_0_1"/>
<accession>A0A066WVT3</accession>
<protein>
    <submittedName>
        <fullName evidence="2">Uncharacterized protein</fullName>
    </submittedName>
</protein>
<evidence type="ECO:0000256" key="1">
    <source>
        <dbReference type="SAM" id="MobiDB-lite"/>
    </source>
</evidence>
<feature type="compositionally biased region" description="Low complexity" evidence="1">
    <location>
        <begin position="245"/>
        <end position="255"/>
    </location>
</feature>
<name>A0A066WVT3_COLSU</name>
<dbReference type="EMBL" id="JMSE01001474">
    <property type="protein sequence ID" value="KDN60762.1"/>
    <property type="molecule type" value="Genomic_DNA"/>
</dbReference>
<keyword evidence="3" id="KW-1185">Reference proteome</keyword>